<dbReference type="Pfam" id="PF13174">
    <property type="entry name" value="TPR_6"/>
    <property type="match status" value="3"/>
</dbReference>
<proteinExistence type="predicted"/>
<dbReference type="RefSeq" id="WP_267928460.1">
    <property type="nucleotide sequence ID" value="NZ_AP024233.1"/>
</dbReference>
<accession>A0A915U9N3</accession>
<evidence type="ECO:0000313" key="3">
    <source>
        <dbReference type="Proteomes" id="UP001063350"/>
    </source>
</evidence>
<evidence type="ECO:0000313" key="2">
    <source>
        <dbReference type="EMBL" id="BCO08555.1"/>
    </source>
</evidence>
<feature type="repeat" description="TPR" evidence="1">
    <location>
        <begin position="582"/>
        <end position="615"/>
    </location>
</feature>
<dbReference type="Proteomes" id="UP001063350">
    <property type="component" value="Chromosome"/>
</dbReference>
<dbReference type="AlphaFoldDB" id="A0A915U9N3"/>
<dbReference type="SMART" id="SM00028">
    <property type="entry name" value="TPR"/>
    <property type="match status" value="3"/>
</dbReference>
<dbReference type="KEGG" id="ddu:GF1_09310"/>
<keyword evidence="3" id="KW-1185">Reference proteome</keyword>
<dbReference type="InterPro" id="IPR019734">
    <property type="entry name" value="TPR_rpt"/>
</dbReference>
<protein>
    <recommendedName>
        <fullName evidence="4">Tetratricopeptide repeat protein</fullName>
    </recommendedName>
</protein>
<name>A0A915U9N3_9BACT</name>
<evidence type="ECO:0008006" key="4">
    <source>
        <dbReference type="Google" id="ProtNLM"/>
    </source>
</evidence>
<dbReference type="SUPFAM" id="SSF48452">
    <property type="entry name" value="TPR-like"/>
    <property type="match status" value="1"/>
</dbReference>
<keyword evidence="1" id="KW-0802">TPR repeat</keyword>
<reference evidence="2" key="1">
    <citation type="submission" date="2020-12" db="EMBL/GenBank/DDBJ databases">
        <title>Desulfobium dissulfuricans gen. nov., sp. nov., a novel mesophilic, sulfate-reducing bacterium isolated from a deep-sea hydrothermal vent.</title>
        <authorList>
            <person name="Hashimoto Y."/>
            <person name="Tame A."/>
            <person name="Sawayama S."/>
            <person name="Miyazaki J."/>
            <person name="Takai K."/>
            <person name="Nakagawa S."/>
        </authorList>
    </citation>
    <scope>NUCLEOTIDE SEQUENCE</scope>
    <source>
        <strain evidence="2">GF1</strain>
    </source>
</reference>
<sequence length="808" mass="94183">MISVRKTSLFVLFFLLWAVPALATSILQKISRTDEQGRLHIFLRLNAIPKYRLTTTGKRIELLLLDTIAAKNVQPLSEDDRLIKMLIRRQEKGTALSFYFRYPPQNAKINTLEDSSSLMLDILLGSPLTTRYRNLAARIPGLTMVMSRTTDYTNPLNLSQYATDWRLFFEEYESPVTISPDPDYTLPSFPLARFLLPAMSPEHWLPAEAGTYAAERKWDQAVGVVREALDQLTDSAIRERLLLTYAELLVRSNDYTEPHQLLQQIMYTWPDTQTALLARYLFVYLQARQEDPHLAWFELKKLEEKLLEEPGLRPFFIIFQAELALVTGRADQAGKILARDDMAFTGEAELLRLLRQADTRYLLGKKISALVSYLQLLDRSELIATKPLSLAQFCDTLYAHYRYRDAARWYRQLTALLSDKKGQDLAMFRLAMSRLHSGEPPRRILPALQEIREAFPNAEGKYRAWLKQTDLEYLNHRKDSALAAQTYGILAKEAPVKKLREEALFKEALVHALAGDNEKAVELAMQKLREFRSGDLNLEARALLIQRIPLVIDDLLKRGEYIKALVRARENRELFTRGWLGTEILFKLGRAYKELGIFERAARVYLYILDVSPESRREEVYLPLLQSLYASGRYDLLEDYADQYILRYPESPKLEEVFLLRLKALRQRDKLEKATEILDRNNWPRSSRTLRTAASIYFDLKRWNKVVELLEDPLLEKDRQEPELMYQLAESLYQLDRFDQAREMFTILAEGDRHREQALFRLAQIYERNGHRDKALNEYRRLAEETKDPLWRKAAREGMDLLQMPAIK</sequence>
<dbReference type="InterPro" id="IPR011990">
    <property type="entry name" value="TPR-like_helical_dom_sf"/>
</dbReference>
<dbReference type="PROSITE" id="PS50005">
    <property type="entry name" value="TPR"/>
    <property type="match status" value="1"/>
</dbReference>
<dbReference type="Gene3D" id="1.25.40.10">
    <property type="entry name" value="Tetratricopeptide repeat domain"/>
    <property type="match status" value="4"/>
</dbReference>
<organism evidence="2 3">
    <name type="scientific">Desulfolithobacter dissulfuricans</name>
    <dbReference type="NCBI Taxonomy" id="2795293"/>
    <lineage>
        <taxon>Bacteria</taxon>
        <taxon>Pseudomonadati</taxon>
        <taxon>Thermodesulfobacteriota</taxon>
        <taxon>Desulfobulbia</taxon>
        <taxon>Desulfobulbales</taxon>
        <taxon>Desulfobulbaceae</taxon>
        <taxon>Desulfolithobacter</taxon>
    </lineage>
</organism>
<dbReference type="EMBL" id="AP024233">
    <property type="protein sequence ID" value="BCO08555.1"/>
    <property type="molecule type" value="Genomic_DNA"/>
</dbReference>
<gene>
    <name evidence="2" type="ORF">GF1_09310</name>
</gene>
<evidence type="ECO:0000256" key="1">
    <source>
        <dbReference type="PROSITE-ProRule" id="PRU00339"/>
    </source>
</evidence>